<accession>A0AAW0QMJ0</accession>
<reference evidence="3 4" key="1">
    <citation type="submission" date="2023-01" db="EMBL/GenBank/DDBJ databases">
        <title>Analysis of 21 Apiospora genomes using comparative genomics revels a genus with tremendous synthesis potential of carbohydrate active enzymes and secondary metabolites.</title>
        <authorList>
            <person name="Sorensen T."/>
        </authorList>
    </citation>
    <scope>NUCLEOTIDE SEQUENCE [LARGE SCALE GENOMIC DNA]</scope>
    <source>
        <strain evidence="3 4">CBS 117206</strain>
    </source>
</reference>
<dbReference type="Proteomes" id="UP001392437">
    <property type="component" value="Unassembled WGS sequence"/>
</dbReference>
<dbReference type="AlphaFoldDB" id="A0AAW0QMJ0"/>
<organism evidence="3 4">
    <name type="scientific">Apiospora kogelbergensis</name>
    <dbReference type="NCBI Taxonomy" id="1337665"/>
    <lineage>
        <taxon>Eukaryota</taxon>
        <taxon>Fungi</taxon>
        <taxon>Dikarya</taxon>
        <taxon>Ascomycota</taxon>
        <taxon>Pezizomycotina</taxon>
        <taxon>Sordariomycetes</taxon>
        <taxon>Xylariomycetidae</taxon>
        <taxon>Amphisphaeriales</taxon>
        <taxon>Apiosporaceae</taxon>
        <taxon>Apiospora</taxon>
    </lineage>
</organism>
<feature type="transmembrane region" description="Helical" evidence="2">
    <location>
        <begin position="35"/>
        <end position="59"/>
    </location>
</feature>
<keyword evidence="2" id="KW-0812">Transmembrane</keyword>
<evidence type="ECO:0000256" key="1">
    <source>
        <dbReference type="SAM" id="MobiDB-lite"/>
    </source>
</evidence>
<dbReference type="EMBL" id="JAQQWP010000011">
    <property type="protein sequence ID" value="KAK8096079.1"/>
    <property type="molecule type" value="Genomic_DNA"/>
</dbReference>
<feature type="transmembrane region" description="Helical" evidence="2">
    <location>
        <begin position="498"/>
        <end position="520"/>
    </location>
</feature>
<keyword evidence="4" id="KW-1185">Reference proteome</keyword>
<protein>
    <submittedName>
        <fullName evidence="3">Uncharacterized protein</fullName>
    </submittedName>
</protein>
<evidence type="ECO:0000256" key="2">
    <source>
        <dbReference type="SAM" id="Phobius"/>
    </source>
</evidence>
<feature type="compositionally biased region" description="Polar residues" evidence="1">
    <location>
        <begin position="610"/>
        <end position="622"/>
    </location>
</feature>
<evidence type="ECO:0000313" key="4">
    <source>
        <dbReference type="Proteomes" id="UP001392437"/>
    </source>
</evidence>
<keyword evidence="2" id="KW-0472">Membrane</keyword>
<keyword evidence="2" id="KW-1133">Transmembrane helix</keyword>
<gene>
    <name evidence="3" type="ORF">PG999_014101</name>
</gene>
<sequence>MDANEQVYLGFWTNWSRGSAVMGSTLTLTREHGNFLIAFTALFIPFVASRFWRIFAIILHQYYSASSPRDTIYHQRQVLLCNSSSPETGLVAFIRLMWAWRRSASHLWSRILPVALFSLLSIGAFTVAGGFSSQISTTGEVLLKGSDCGIITALSTPNDLPSALGSRSAYWASTINSVANYAQQCYSNQSSSLLECSKFVTRTIPTSAIDYKAPCPFAAGSCRRNNSNIRLDTGHMHSGNMFGLNTREDQALTVRYVLQCAPLDTAGHTRNITLLDRNFTAYNYGPLNLLNTRNGVQFMSLADDDWYRATVPVGHLKTNIDVFQQDSYRPDEAVSPLGCVEQFQWCRDPDQGQCGSLGSPLDALYSAAPLFNLTTKELEPDRPLPQSKPAALFLWTYFTLFVTETALSAVVATLGPASLASTAFLSEGVMSGLQKNQWQLDVTRWWSIILAGLQAAFVRTAQGSTDPAIQNLIYKPGTDYEWDLCHSQKIRNGQYTSFSVFGLALTYSMGAVIIVTSFLIEPSLRCLQKRNRYNKYAYLEWEGSTAIQLHRVAHDQLGYGHWSRCNEKIPITQSEDLLAPFDISDPEHPLLAARTADDSPAEDAKPEPDSTIQGSSTEQDIPNTIRRARTDARAHVRRENDSPALDQDLESRQPRPSTAP</sequence>
<feature type="region of interest" description="Disordered" evidence="1">
    <location>
        <begin position="594"/>
        <end position="660"/>
    </location>
</feature>
<name>A0AAW0QMJ0_9PEZI</name>
<proteinExistence type="predicted"/>
<comment type="caution">
    <text evidence="3">The sequence shown here is derived from an EMBL/GenBank/DDBJ whole genome shotgun (WGS) entry which is preliminary data.</text>
</comment>
<feature type="compositionally biased region" description="Basic and acidic residues" evidence="1">
    <location>
        <begin position="628"/>
        <end position="641"/>
    </location>
</feature>
<feature type="transmembrane region" description="Helical" evidence="2">
    <location>
        <begin position="111"/>
        <end position="131"/>
    </location>
</feature>
<evidence type="ECO:0000313" key="3">
    <source>
        <dbReference type="EMBL" id="KAK8096079.1"/>
    </source>
</evidence>